<dbReference type="PIRSF" id="PIRSF015592">
    <property type="entry name" value="Prld-crbxl_pptds"/>
    <property type="match status" value="1"/>
</dbReference>
<reference evidence="11" key="1">
    <citation type="submission" date="2017-04" db="EMBL/GenBank/DDBJ databases">
        <title>Function of individual gut microbiota members based on whole genome sequencing of pure cultures obtained from chicken caecum.</title>
        <authorList>
            <person name="Medvecky M."/>
            <person name="Cejkova D."/>
            <person name="Polansky O."/>
            <person name="Karasova D."/>
            <person name="Kubasova T."/>
            <person name="Cizek A."/>
            <person name="Rychlik I."/>
        </authorList>
    </citation>
    <scope>NUCLEOTIDE SEQUENCE [LARGE SCALE GENOMIC DNA]</scope>
    <source>
        <strain evidence="11">An5</strain>
    </source>
</reference>
<evidence type="ECO:0000256" key="7">
    <source>
        <dbReference type="ARBA" id="ARBA00022801"/>
    </source>
</evidence>
<keyword evidence="7 9" id="KW-0378">Hydrolase</keyword>
<dbReference type="PANTHER" id="PTHR23402:SF1">
    <property type="entry name" value="PYROGLUTAMYL-PEPTIDASE I"/>
    <property type="match status" value="1"/>
</dbReference>
<feature type="active site" evidence="9">
    <location>
        <position position="78"/>
    </location>
</feature>
<dbReference type="GO" id="GO:0016920">
    <property type="term" value="F:pyroglutamyl-peptidase activity"/>
    <property type="evidence" value="ECO:0007669"/>
    <property type="project" value="UniProtKB-UniRule"/>
</dbReference>
<sequence>MKILVTGFEPFEGAAINPALEAVRRLPDTIAGASIVRAELPVVFGKDIEVLRAAVAEHEPDVTLCIGQAGGRTHITPEFVGINYAHARIPDNEGNQPLAQPIVEGGPDAYFTTLPVHAMVEKMRAAGIPAAVSCTAGTFCCNEMLYAVLHLCATEYPAMRGGFIHVPYATEQAAPLAEGTASLPIETMVAGLTCAIEAIVEHPEGDVVGAGGREH</sequence>
<name>A0A1Y3XUK5_9ACTN</name>
<dbReference type="SUPFAM" id="SSF53182">
    <property type="entry name" value="Pyrrolidone carboxyl peptidase (pyroglutamate aminopeptidase)"/>
    <property type="match status" value="1"/>
</dbReference>
<evidence type="ECO:0000256" key="5">
    <source>
        <dbReference type="ARBA" id="ARBA00022490"/>
    </source>
</evidence>
<gene>
    <name evidence="9" type="primary">pcp</name>
    <name evidence="10" type="ORF">B5G02_03245</name>
</gene>
<keyword evidence="11" id="KW-1185">Reference proteome</keyword>
<keyword evidence="8 9" id="KW-0788">Thiol protease</keyword>
<dbReference type="Proteomes" id="UP000195781">
    <property type="component" value="Unassembled WGS sequence"/>
</dbReference>
<evidence type="ECO:0000256" key="4">
    <source>
        <dbReference type="ARBA" id="ARBA00006641"/>
    </source>
</evidence>
<comment type="catalytic activity">
    <reaction evidence="1 9">
        <text>Release of an N-terminal pyroglutamyl group from a polypeptide, the second amino acid generally not being Pro.</text>
        <dbReference type="EC" id="3.4.19.3"/>
    </reaction>
</comment>
<comment type="function">
    <text evidence="2 9">Removes 5-oxoproline from various penultimate amino acid residues except L-proline.</text>
</comment>
<dbReference type="AlphaFoldDB" id="A0A1Y3XUK5"/>
<dbReference type="FunFam" id="3.40.630.20:FF:000001">
    <property type="entry name" value="Pyrrolidone-carboxylate peptidase"/>
    <property type="match status" value="1"/>
</dbReference>
<dbReference type="NCBIfam" id="TIGR00504">
    <property type="entry name" value="pyro_pdase"/>
    <property type="match status" value="1"/>
</dbReference>
<dbReference type="Gene3D" id="3.40.630.20">
    <property type="entry name" value="Peptidase C15, pyroglutamyl peptidase I-like"/>
    <property type="match status" value="1"/>
</dbReference>
<evidence type="ECO:0000256" key="3">
    <source>
        <dbReference type="ARBA" id="ARBA00004496"/>
    </source>
</evidence>
<comment type="subcellular location">
    <subcellularLocation>
        <location evidence="3 9">Cytoplasm</location>
    </subcellularLocation>
</comment>
<dbReference type="InterPro" id="IPR000816">
    <property type="entry name" value="Peptidase_C15"/>
</dbReference>
<dbReference type="EC" id="3.4.19.3" evidence="9"/>
<keyword evidence="6 9" id="KW-0645">Protease</keyword>
<dbReference type="GO" id="GO:0006508">
    <property type="term" value="P:proteolysis"/>
    <property type="evidence" value="ECO:0007669"/>
    <property type="project" value="UniProtKB-KW"/>
</dbReference>
<feature type="active site" evidence="9">
    <location>
        <position position="141"/>
    </location>
</feature>
<dbReference type="InterPro" id="IPR029762">
    <property type="entry name" value="PGP-I_bact-type"/>
</dbReference>
<dbReference type="PANTHER" id="PTHR23402">
    <property type="entry name" value="PROTEASE FAMILY C15 PYROGLUTAMYL-PEPTIDASE I-RELATED"/>
    <property type="match status" value="1"/>
</dbReference>
<proteinExistence type="inferred from homology"/>
<dbReference type="OrthoDB" id="9779738at2"/>
<dbReference type="InterPro" id="IPR036440">
    <property type="entry name" value="Peptidase_C15-like_sf"/>
</dbReference>
<evidence type="ECO:0000313" key="10">
    <source>
        <dbReference type="EMBL" id="OUN89243.1"/>
    </source>
</evidence>
<accession>A0A1Y3XUK5</accession>
<comment type="caution">
    <text evidence="10">The sequence shown here is derived from an EMBL/GenBank/DDBJ whole genome shotgun (WGS) entry which is preliminary data.</text>
</comment>
<evidence type="ECO:0000313" key="11">
    <source>
        <dbReference type="Proteomes" id="UP000195781"/>
    </source>
</evidence>
<dbReference type="CDD" id="cd00501">
    <property type="entry name" value="Peptidase_C15"/>
    <property type="match status" value="1"/>
</dbReference>
<evidence type="ECO:0000256" key="9">
    <source>
        <dbReference type="HAMAP-Rule" id="MF_00417"/>
    </source>
</evidence>
<protein>
    <recommendedName>
        <fullName evidence="9">Pyrrolidone-carboxylate peptidase</fullName>
        <ecNumber evidence="9">3.4.19.3</ecNumber>
    </recommendedName>
    <alternativeName>
        <fullName evidence="9">5-oxoprolyl-peptidase</fullName>
    </alternativeName>
    <alternativeName>
        <fullName evidence="9">Pyroglutamyl-peptidase I</fullName>
        <shortName evidence="9">PGP-I</shortName>
        <shortName evidence="9">Pyrase</shortName>
    </alternativeName>
</protein>
<dbReference type="PRINTS" id="PR00706">
    <property type="entry name" value="PYROGLUPTASE"/>
</dbReference>
<organism evidence="10 11">
    <name type="scientific">[Collinsella] massiliensis</name>
    <dbReference type="NCBI Taxonomy" id="1232426"/>
    <lineage>
        <taxon>Bacteria</taxon>
        <taxon>Bacillati</taxon>
        <taxon>Actinomycetota</taxon>
        <taxon>Coriobacteriia</taxon>
        <taxon>Coriobacteriales</taxon>
        <taxon>Coriobacteriaceae</taxon>
        <taxon>Enorma</taxon>
    </lineage>
</organism>
<keyword evidence="5 9" id="KW-0963">Cytoplasm</keyword>
<evidence type="ECO:0000256" key="2">
    <source>
        <dbReference type="ARBA" id="ARBA00002280"/>
    </source>
</evidence>
<dbReference type="GO" id="GO:0005829">
    <property type="term" value="C:cytosol"/>
    <property type="evidence" value="ECO:0007669"/>
    <property type="project" value="InterPro"/>
</dbReference>
<dbReference type="HAMAP" id="MF_00417">
    <property type="entry name" value="Pyrrolid_peptidase"/>
    <property type="match status" value="1"/>
</dbReference>
<feature type="active site" evidence="9">
    <location>
        <position position="165"/>
    </location>
</feature>
<dbReference type="EMBL" id="NFIE01000005">
    <property type="protein sequence ID" value="OUN89243.1"/>
    <property type="molecule type" value="Genomic_DNA"/>
</dbReference>
<evidence type="ECO:0000256" key="8">
    <source>
        <dbReference type="ARBA" id="ARBA00022807"/>
    </source>
</evidence>
<comment type="subunit">
    <text evidence="9">Homotetramer.</text>
</comment>
<evidence type="ECO:0000256" key="1">
    <source>
        <dbReference type="ARBA" id="ARBA00001770"/>
    </source>
</evidence>
<dbReference type="Pfam" id="PF01470">
    <property type="entry name" value="Peptidase_C15"/>
    <property type="match status" value="1"/>
</dbReference>
<dbReference type="RefSeq" id="WP_094335165.1">
    <property type="nucleotide sequence ID" value="NZ_NFIE01000005.1"/>
</dbReference>
<dbReference type="InterPro" id="IPR016125">
    <property type="entry name" value="Peptidase_C15-like"/>
</dbReference>
<evidence type="ECO:0000256" key="6">
    <source>
        <dbReference type="ARBA" id="ARBA00022670"/>
    </source>
</evidence>
<dbReference type="NCBIfam" id="NF009676">
    <property type="entry name" value="PRK13197.1"/>
    <property type="match status" value="1"/>
</dbReference>
<comment type="similarity">
    <text evidence="4 9">Belongs to the peptidase C15 family.</text>
</comment>